<evidence type="ECO:0000313" key="3">
    <source>
        <dbReference type="Proteomes" id="UP001285244"/>
    </source>
</evidence>
<organism evidence="2 3">
    <name type="scientific">Absicoccus intestinalis</name>
    <dbReference type="NCBI Taxonomy" id="2926319"/>
    <lineage>
        <taxon>Bacteria</taxon>
        <taxon>Bacillati</taxon>
        <taxon>Bacillota</taxon>
        <taxon>Erysipelotrichia</taxon>
        <taxon>Erysipelotrichales</taxon>
        <taxon>Erysipelotrichaceae</taxon>
        <taxon>Absicoccus</taxon>
    </lineage>
</organism>
<accession>A0ABU4WNJ6</accession>
<evidence type="ECO:0000313" key="2">
    <source>
        <dbReference type="EMBL" id="MDX8418126.1"/>
    </source>
</evidence>
<proteinExistence type="predicted"/>
<reference evidence="2 3" key="1">
    <citation type="submission" date="2022-03" db="EMBL/GenBank/DDBJ databases">
        <title>Novel taxa within the pig intestine.</title>
        <authorList>
            <person name="Wylensek D."/>
            <person name="Bishof K."/>
            <person name="Afrizal A."/>
            <person name="Clavel T."/>
        </authorList>
    </citation>
    <scope>NUCLEOTIDE SEQUENCE [LARGE SCALE GENOMIC DNA]</scope>
    <source>
        <strain evidence="2 3">Cla-KB-P134</strain>
    </source>
</reference>
<comment type="caution">
    <text evidence="2">The sequence shown here is derived from an EMBL/GenBank/DDBJ whole genome shotgun (WGS) entry which is preliminary data.</text>
</comment>
<feature type="transmembrane region" description="Helical" evidence="1">
    <location>
        <begin position="77"/>
        <end position="96"/>
    </location>
</feature>
<protein>
    <submittedName>
        <fullName evidence="2">Uncharacterized protein</fullName>
    </submittedName>
</protein>
<sequence>MKTPDDTVKQRMNRGLQISSITMTVFYILLYYIWQETYALSVSHWILVLIWITAILRIVICLLPKNQWGQPDAPMKLSLLRNGIFLITGLLVVYVFAKVSNWYMVVSILISFGCYLPVTIESHKHPMIGMLMVPKTCAYIAMLLYFL</sequence>
<keyword evidence="1" id="KW-0472">Membrane</keyword>
<evidence type="ECO:0000256" key="1">
    <source>
        <dbReference type="SAM" id="Phobius"/>
    </source>
</evidence>
<feature type="transmembrane region" description="Helical" evidence="1">
    <location>
        <begin position="12"/>
        <end position="33"/>
    </location>
</feature>
<gene>
    <name evidence="2" type="ORF">MOZ64_09810</name>
</gene>
<keyword evidence="1" id="KW-0812">Transmembrane</keyword>
<feature type="transmembrane region" description="Helical" evidence="1">
    <location>
        <begin position="45"/>
        <end position="65"/>
    </location>
</feature>
<dbReference type="EMBL" id="JALBUS010000018">
    <property type="protein sequence ID" value="MDX8418126.1"/>
    <property type="molecule type" value="Genomic_DNA"/>
</dbReference>
<keyword evidence="3" id="KW-1185">Reference proteome</keyword>
<keyword evidence="1" id="KW-1133">Transmembrane helix</keyword>
<dbReference type="RefSeq" id="WP_320326376.1">
    <property type="nucleotide sequence ID" value="NZ_JALBUS010000018.1"/>
</dbReference>
<dbReference type="Proteomes" id="UP001285244">
    <property type="component" value="Unassembled WGS sequence"/>
</dbReference>
<feature type="transmembrane region" description="Helical" evidence="1">
    <location>
        <begin position="102"/>
        <end position="120"/>
    </location>
</feature>
<name>A0ABU4WNJ6_9FIRM</name>
<feature type="transmembrane region" description="Helical" evidence="1">
    <location>
        <begin position="127"/>
        <end position="146"/>
    </location>
</feature>